<evidence type="ECO:0000256" key="1">
    <source>
        <dbReference type="ARBA" id="ARBA00004777"/>
    </source>
</evidence>
<sequence>MPATRLDGKAYAKQIELALAERVIALKEQTGRTPILATILVGDDPASATYVKMKGNACRRVGMDSLKVTLPADTTTEQLLAKIAELNTNPDVHGILLQHPVPSQIDERACFDAIAIEKDVDGVTCLGFGKMAMGEPAYGACTPQGIMYLLEQYGIELAGKHAVVVGRSAILGKPMAMMLLNADCTVTICHSKTQNLPQIVKQADIIVGAVGKPELIKKDWIKHGAVVVDAGFHPTENGGVGDIELRDMDDIASAFTPVPGGVGPMTINTLIRQTLEAAEKAAAKNV</sequence>
<dbReference type="AlphaFoldDB" id="A0A1B8Q938"/>
<dbReference type="EC" id="3.5.4.9" evidence="12"/>
<evidence type="ECO:0000256" key="7">
    <source>
        <dbReference type="ARBA" id="ARBA00022857"/>
    </source>
</evidence>
<dbReference type="PANTHER" id="PTHR48099">
    <property type="entry name" value="C-1-TETRAHYDROFOLATE SYNTHASE, CYTOPLASMIC-RELATED"/>
    <property type="match status" value="1"/>
</dbReference>
<evidence type="ECO:0000256" key="5">
    <source>
        <dbReference type="ARBA" id="ARBA00022755"/>
    </source>
</evidence>
<dbReference type="Pfam" id="PF02882">
    <property type="entry name" value="THF_DHG_CYH_C"/>
    <property type="match status" value="1"/>
</dbReference>
<comment type="caution">
    <text evidence="12">Lacks conserved residue(s) required for the propagation of feature annotation.</text>
</comment>
<dbReference type="InterPro" id="IPR036291">
    <property type="entry name" value="NAD(P)-bd_dom_sf"/>
</dbReference>
<comment type="caution">
    <text evidence="15">The sequence shown here is derived from an EMBL/GenBank/DDBJ whole genome shotgun (WGS) entry which is preliminary data.</text>
</comment>
<dbReference type="EC" id="1.5.1.5" evidence="12"/>
<dbReference type="RefSeq" id="WP_067238420.1">
    <property type="nucleotide sequence ID" value="NZ_LZMZ01000051.1"/>
</dbReference>
<keyword evidence="7 12" id="KW-0521">NADP</keyword>
<reference evidence="15 16" key="1">
    <citation type="submission" date="2016-06" db="EMBL/GenBank/DDBJ databases">
        <title>Draft genome of Moraxella atlantae CCUG 66109.</title>
        <authorList>
            <person name="Salva-Serra F."/>
            <person name="Engstrom-Jakobsson H."/>
            <person name="Thorell K."/>
            <person name="Gonzales-Siles L."/>
            <person name="Karlsson R."/>
            <person name="Boulund F."/>
            <person name="Engstrand L."/>
            <person name="Kristiansson E."/>
            <person name="Moore E."/>
        </authorList>
    </citation>
    <scope>NUCLEOTIDE SEQUENCE [LARGE SCALE GENOMIC DNA]</scope>
    <source>
        <strain evidence="15 16">CCUG 66109</strain>
    </source>
</reference>
<dbReference type="SUPFAM" id="SSF53223">
    <property type="entry name" value="Aminoacid dehydrogenase-like, N-terminal domain"/>
    <property type="match status" value="1"/>
</dbReference>
<evidence type="ECO:0000259" key="13">
    <source>
        <dbReference type="Pfam" id="PF00763"/>
    </source>
</evidence>
<dbReference type="SUPFAM" id="SSF51735">
    <property type="entry name" value="NAD(P)-binding Rossmann-fold domains"/>
    <property type="match status" value="1"/>
</dbReference>
<dbReference type="PRINTS" id="PR00085">
    <property type="entry name" value="THFDHDRGNASE"/>
</dbReference>
<protein>
    <recommendedName>
        <fullName evidence="12">Bifunctional protein FolD</fullName>
    </recommendedName>
    <domain>
        <recommendedName>
            <fullName evidence="12">Methylenetetrahydrofolate dehydrogenase</fullName>
            <ecNumber evidence="12">1.5.1.5</ecNumber>
        </recommendedName>
    </domain>
    <domain>
        <recommendedName>
            <fullName evidence="12">Methenyltetrahydrofolate cyclohydrolase</fullName>
            <ecNumber evidence="12">3.5.4.9</ecNumber>
        </recommendedName>
    </domain>
</protein>
<keyword evidence="11 12" id="KW-0511">Multifunctional enzyme</keyword>
<dbReference type="GO" id="GO:0006164">
    <property type="term" value="P:purine nucleotide biosynthetic process"/>
    <property type="evidence" value="ECO:0007669"/>
    <property type="project" value="UniProtKB-KW"/>
</dbReference>
<evidence type="ECO:0000256" key="9">
    <source>
        <dbReference type="ARBA" id="ARBA00023102"/>
    </source>
</evidence>
<dbReference type="GO" id="GO:0009086">
    <property type="term" value="P:methionine biosynthetic process"/>
    <property type="evidence" value="ECO:0007669"/>
    <property type="project" value="UniProtKB-KW"/>
</dbReference>
<dbReference type="GO" id="GO:0004477">
    <property type="term" value="F:methenyltetrahydrofolate cyclohydrolase activity"/>
    <property type="evidence" value="ECO:0007669"/>
    <property type="project" value="UniProtKB-UniRule"/>
</dbReference>
<evidence type="ECO:0000313" key="16">
    <source>
        <dbReference type="Proteomes" id="UP000092508"/>
    </source>
</evidence>
<dbReference type="OrthoDB" id="9803580at2"/>
<evidence type="ECO:0000256" key="4">
    <source>
        <dbReference type="ARBA" id="ARBA00022605"/>
    </source>
</evidence>
<keyword evidence="4 12" id="KW-0028">Amino-acid biosynthesis</keyword>
<evidence type="ECO:0000256" key="2">
    <source>
        <dbReference type="ARBA" id="ARBA00011738"/>
    </source>
</evidence>
<organism evidence="15 16">
    <name type="scientific">Faucicola atlantae</name>
    <dbReference type="NCBI Taxonomy" id="34059"/>
    <lineage>
        <taxon>Bacteria</taxon>
        <taxon>Pseudomonadati</taxon>
        <taxon>Pseudomonadota</taxon>
        <taxon>Gammaproteobacteria</taxon>
        <taxon>Moraxellales</taxon>
        <taxon>Moraxellaceae</taxon>
        <taxon>Faucicola</taxon>
    </lineage>
</organism>
<evidence type="ECO:0000256" key="8">
    <source>
        <dbReference type="ARBA" id="ARBA00023002"/>
    </source>
</evidence>
<accession>A0A1B8Q938</accession>
<evidence type="ECO:0000256" key="10">
    <source>
        <dbReference type="ARBA" id="ARBA00023167"/>
    </source>
</evidence>
<evidence type="ECO:0000259" key="14">
    <source>
        <dbReference type="Pfam" id="PF02882"/>
    </source>
</evidence>
<keyword evidence="10 12" id="KW-0486">Methionine biosynthesis</keyword>
<gene>
    <name evidence="12" type="primary">folD</name>
    <name evidence="15" type="ORF">A9308_00475</name>
</gene>
<keyword evidence="3 12" id="KW-0554">One-carbon metabolism</keyword>
<evidence type="ECO:0000256" key="3">
    <source>
        <dbReference type="ARBA" id="ARBA00022563"/>
    </source>
</evidence>
<dbReference type="GO" id="GO:0035999">
    <property type="term" value="P:tetrahydrofolate interconversion"/>
    <property type="evidence" value="ECO:0007669"/>
    <property type="project" value="UniProtKB-UniRule"/>
</dbReference>
<dbReference type="InterPro" id="IPR000672">
    <property type="entry name" value="THF_DH/CycHdrlase"/>
</dbReference>
<name>A0A1B8Q938_9GAMM</name>
<evidence type="ECO:0000313" key="15">
    <source>
        <dbReference type="EMBL" id="OBX73720.1"/>
    </source>
</evidence>
<dbReference type="InterPro" id="IPR020631">
    <property type="entry name" value="THF_DH/CycHdrlase_NAD-bd_dom"/>
</dbReference>
<dbReference type="InterPro" id="IPR046346">
    <property type="entry name" value="Aminoacid_DH-like_N_sf"/>
</dbReference>
<dbReference type="HAMAP" id="MF_01576">
    <property type="entry name" value="THF_DHG_CYH"/>
    <property type="match status" value="1"/>
</dbReference>
<evidence type="ECO:0000256" key="6">
    <source>
        <dbReference type="ARBA" id="ARBA00022801"/>
    </source>
</evidence>
<proteinExistence type="inferred from homology"/>
<feature type="binding site" evidence="12">
    <location>
        <begin position="166"/>
        <end position="168"/>
    </location>
    <ligand>
        <name>NADP(+)</name>
        <dbReference type="ChEBI" id="CHEBI:58349"/>
    </ligand>
</feature>
<dbReference type="UniPathway" id="UPA00193"/>
<dbReference type="PROSITE" id="PS00767">
    <property type="entry name" value="THF_DHG_CYH_2"/>
    <property type="match status" value="1"/>
</dbReference>
<dbReference type="GO" id="GO:0000105">
    <property type="term" value="P:L-histidine biosynthetic process"/>
    <property type="evidence" value="ECO:0007669"/>
    <property type="project" value="UniProtKB-KW"/>
</dbReference>
<feature type="domain" description="Tetrahydrofolate dehydrogenase/cyclohydrolase catalytic" evidence="13">
    <location>
        <begin position="6"/>
        <end position="121"/>
    </location>
</feature>
<dbReference type="STRING" id="34059.A9308_00475"/>
<dbReference type="Pfam" id="PF00763">
    <property type="entry name" value="THF_DHG_CYH"/>
    <property type="match status" value="1"/>
</dbReference>
<evidence type="ECO:0000256" key="11">
    <source>
        <dbReference type="ARBA" id="ARBA00023268"/>
    </source>
</evidence>
<comment type="similarity">
    <text evidence="12">Belongs to the tetrahydrofolate dehydrogenase/cyclohydrolase family.</text>
</comment>
<dbReference type="EMBL" id="LZMZ01000051">
    <property type="protein sequence ID" value="OBX73720.1"/>
    <property type="molecule type" value="Genomic_DNA"/>
</dbReference>
<dbReference type="FunFam" id="3.40.50.720:FF:000094">
    <property type="entry name" value="Bifunctional protein FolD"/>
    <property type="match status" value="1"/>
</dbReference>
<keyword evidence="8 12" id="KW-0560">Oxidoreductase</keyword>
<keyword evidence="9 12" id="KW-0368">Histidine biosynthesis</keyword>
<keyword evidence="5 12" id="KW-0658">Purine biosynthesis</keyword>
<feature type="domain" description="Tetrahydrofolate dehydrogenase/cyclohydrolase NAD(P)-binding" evidence="14">
    <location>
        <begin position="140"/>
        <end position="281"/>
    </location>
</feature>
<comment type="catalytic activity">
    <reaction evidence="12">
        <text>(6R)-5,10-methenyltetrahydrofolate + H2O = (6R)-10-formyltetrahydrofolate + H(+)</text>
        <dbReference type="Rhea" id="RHEA:23700"/>
        <dbReference type="ChEBI" id="CHEBI:15377"/>
        <dbReference type="ChEBI" id="CHEBI:15378"/>
        <dbReference type="ChEBI" id="CHEBI:57455"/>
        <dbReference type="ChEBI" id="CHEBI:195366"/>
        <dbReference type="EC" id="3.5.4.9"/>
    </reaction>
</comment>
<dbReference type="PANTHER" id="PTHR48099:SF5">
    <property type="entry name" value="C-1-TETRAHYDROFOLATE SYNTHASE, CYTOPLASMIC"/>
    <property type="match status" value="1"/>
</dbReference>
<dbReference type="Proteomes" id="UP000092508">
    <property type="component" value="Unassembled WGS sequence"/>
</dbReference>
<evidence type="ECO:0000256" key="12">
    <source>
        <dbReference type="HAMAP-Rule" id="MF_01576"/>
    </source>
</evidence>
<comment type="function">
    <text evidence="12">Catalyzes the oxidation of 5,10-methylenetetrahydrofolate to 5,10-methenyltetrahydrofolate and then the hydrolysis of 5,10-methenyltetrahydrofolate to 10-formyltetrahydrofolate.</text>
</comment>
<dbReference type="GO" id="GO:0004488">
    <property type="term" value="F:methylenetetrahydrofolate dehydrogenase (NADP+) activity"/>
    <property type="evidence" value="ECO:0007669"/>
    <property type="project" value="UniProtKB-UniRule"/>
</dbReference>
<comment type="pathway">
    <text evidence="1 12">One-carbon metabolism; tetrahydrofolate interconversion.</text>
</comment>
<dbReference type="Gene3D" id="3.40.50.720">
    <property type="entry name" value="NAD(P)-binding Rossmann-like Domain"/>
    <property type="match status" value="1"/>
</dbReference>
<dbReference type="Gene3D" id="3.40.50.10860">
    <property type="entry name" value="Leucine Dehydrogenase, chain A, domain 1"/>
    <property type="match status" value="1"/>
</dbReference>
<comment type="catalytic activity">
    <reaction evidence="12">
        <text>(6R)-5,10-methylene-5,6,7,8-tetrahydrofolate + NADP(+) = (6R)-5,10-methenyltetrahydrofolate + NADPH</text>
        <dbReference type="Rhea" id="RHEA:22812"/>
        <dbReference type="ChEBI" id="CHEBI:15636"/>
        <dbReference type="ChEBI" id="CHEBI:57455"/>
        <dbReference type="ChEBI" id="CHEBI:57783"/>
        <dbReference type="ChEBI" id="CHEBI:58349"/>
        <dbReference type="EC" id="1.5.1.5"/>
    </reaction>
</comment>
<keyword evidence="6 12" id="KW-0378">Hydrolase</keyword>
<dbReference type="InterPro" id="IPR020630">
    <property type="entry name" value="THF_DH/CycHdrlase_cat_dom"/>
</dbReference>
<dbReference type="CDD" id="cd01080">
    <property type="entry name" value="NAD_bind_m-THF_DH_Cyclohyd"/>
    <property type="match status" value="1"/>
</dbReference>
<comment type="subunit">
    <text evidence="2 12">Homodimer.</text>
</comment>
<dbReference type="NCBIfam" id="NF010788">
    <property type="entry name" value="PRK14192.1"/>
    <property type="match status" value="1"/>
</dbReference>
<dbReference type="GO" id="GO:0005829">
    <property type="term" value="C:cytosol"/>
    <property type="evidence" value="ECO:0007669"/>
    <property type="project" value="TreeGrafter"/>
</dbReference>
<dbReference type="InterPro" id="IPR020867">
    <property type="entry name" value="THF_DH/CycHdrlase_CS"/>
</dbReference>
<dbReference type="FunFam" id="3.40.50.10860:FF:000005">
    <property type="entry name" value="C-1-tetrahydrofolate synthase, cytoplasmic, putative"/>
    <property type="match status" value="1"/>
</dbReference>